<feature type="transmembrane region" description="Helical" evidence="1">
    <location>
        <begin position="20"/>
        <end position="39"/>
    </location>
</feature>
<dbReference type="EMBL" id="JAHESC010000003">
    <property type="protein sequence ID" value="MBT1685590.1"/>
    <property type="molecule type" value="Genomic_DNA"/>
</dbReference>
<protein>
    <submittedName>
        <fullName evidence="2">DUF4961 domain-containing protein</fullName>
    </submittedName>
</protein>
<gene>
    <name evidence="2" type="ORF">KK078_03435</name>
</gene>
<dbReference type="InterPro" id="IPR032522">
    <property type="entry name" value="DUF4961"/>
</dbReference>
<dbReference type="Proteomes" id="UP001319180">
    <property type="component" value="Unassembled WGS sequence"/>
</dbReference>
<evidence type="ECO:0000313" key="2">
    <source>
        <dbReference type="EMBL" id="MBT1685590.1"/>
    </source>
</evidence>
<accession>A0AAP2D7S2</accession>
<keyword evidence="1" id="KW-0472">Membrane</keyword>
<dbReference type="Pfam" id="PF16328">
    <property type="entry name" value="DUF4961"/>
    <property type="match status" value="1"/>
</dbReference>
<evidence type="ECO:0000313" key="3">
    <source>
        <dbReference type="Proteomes" id="UP001319180"/>
    </source>
</evidence>
<comment type="caution">
    <text evidence="2">The sequence shown here is derived from an EMBL/GenBank/DDBJ whole genome shotgun (WGS) entry which is preliminary data.</text>
</comment>
<dbReference type="RefSeq" id="WP_254088840.1">
    <property type="nucleotide sequence ID" value="NZ_JAHESC010000003.1"/>
</dbReference>
<keyword evidence="3" id="KW-1185">Reference proteome</keyword>
<dbReference type="AlphaFoldDB" id="A0AAP2D7S2"/>
<keyword evidence="1" id="KW-0812">Transmembrane</keyword>
<name>A0AAP2D7S2_9BACT</name>
<keyword evidence="1" id="KW-1133">Transmembrane helix</keyword>
<organism evidence="2 3">
    <name type="scientific">Dawidia soli</name>
    <dbReference type="NCBI Taxonomy" id="2782352"/>
    <lineage>
        <taxon>Bacteria</taxon>
        <taxon>Pseudomonadati</taxon>
        <taxon>Bacteroidota</taxon>
        <taxon>Cytophagia</taxon>
        <taxon>Cytophagales</taxon>
        <taxon>Chryseotaleaceae</taxon>
        <taxon>Dawidia</taxon>
    </lineage>
</organism>
<proteinExistence type="predicted"/>
<evidence type="ECO:0000256" key="1">
    <source>
        <dbReference type="SAM" id="Phobius"/>
    </source>
</evidence>
<sequence length="340" mass="37828">MKFNTQKMKADTILSRKWFVGNVVVIVLGIFAITCVFINEVEYAPSVDAGQIAEFKLTVFLDVAEARNDARLVVGFLAPRSWNAAQNITATYTDSEESGVQTMSIIPAGTSPSQAPGQSWPAAIRGRVGIGENVLDDMEWITFWTDKTYSVNNGQDIYVYVTIRAKAGPENLKFKPTFFVNETADGMTTNQDFYKVYKGDCFAVTNGTGDVIDFCELHFNSVQPLTATEDDFITIGFQGDVDTNDLVEAGVDKIFLSSTAYVRGSGRQIEVRDNTAAQQMKKQFQYGNSYAITVWPARYYNLAEGEELERIEYSFTNEDGSIEVVDEAVGTDFVYTFKCQ</sequence>
<reference evidence="2 3" key="1">
    <citation type="submission" date="2021-05" db="EMBL/GenBank/DDBJ databases">
        <title>A Polyphasic approach of four new species of the genus Ohtaekwangia: Ohtaekwangia histidinii sp. nov., Ohtaekwangia cretensis sp. nov., Ohtaekwangia indiensis sp. nov., Ohtaekwangia reichenbachii sp. nov. from diverse environment.</title>
        <authorList>
            <person name="Octaviana S."/>
        </authorList>
    </citation>
    <scope>NUCLEOTIDE SEQUENCE [LARGE SCALE GENOMIC DNA]</scope>
    <source>
        <strain evidence="2 3">PWU37</strain>
    </source>
</reference>